<dbReference type="EMBL" id="JAAIUW010000013">
    <property type="protein sequence ID" value="KAF7804241.1"/>
    <property type="molecule type" value="Genomic_DNA"/>
</dbReference>
<dbReference type="GO" id="GO:0006914">
    <property type="term" value="P:autophagy"/>
    <property type="evidence" value="ECO:0007669"/>
    <property type="project" value="UniProtKB-KW"/>
</dbReference>
<evidence type="ECO:0000313" key="4">
    <source>
        <dbReference type="Proteomes" id="UP000634136"/>
    </source>
</evidence>
<organism evidence="3 4">
    <name type="scientific">Senna tora</name>
    <dbReference type="NCBI Taxonomy" id="362788"/>
    <lineage>
        <taxon>Eukaryota</taxon>
        <taxon>Viridiplantae</taxon>
        <taxon>Streptophyta</taxon>
        <taxon>Embryophyta</taxon>
        <taxon>Tracheophyta</taxon>
        <taxon>Spermatophyta</taxon>
        <taxon>Magnoliopsida</taxon>
        <taxon>eudicotyledons</taxon>
        <taxon>Gunneridae</taxon>
        <taxon>Pentapetalae</taxon>
        <taxon>rosids</taxon>
        <taxon>fabids</taxon>
        <taxon>Fabales</taxon>
        <taxon>Fabaceae</taxon>
        <taxon>Caesalpinioideae</taxon>
        <taxon>Cassia clade</taxon>
        <taxon>Senna</taxon>
    </lineage>
</organism>
<sequence length="847" mass="95507">MLSEAVAARASYYQTAKLCCLCGTIFIFTTMQNTDTGKTYLPRSLSSPCGIISGDPSIASPFSTSSDRSVVSRLSVIDELRRIKVVHKNNRELVMDLLQSVVEIVTYGDRQDPLIFECFMEHQVLAEFVRILKISRNSKIEAPLLQYLSILIQNMDSEHSIYYCFSNDYINSIISHQYIFDGGDLAPYYVSFLRAVSSKINRDTICLLVKVQGDVVVSFPLYTEALRFAHHEERMIKAAVRALTLKIYNVSDGMVYQFITTPPVSDYFSDLVHRLRDLCFHLDAFLHSEGEMDKQKRRNGLILESEKIVDDLYYFKDILSVGEPCLSRLVTENLLKNLIFPIIFSLLASKSKNGSDLSAVTSLYILSRLLQVVGGRCIINKVAGVIFYPFSTLDMRYLSEGNASSEHNDVYPLADYVNEVKRVFCYPPESRRAESINRSYFNAHMVDFMTSSCANNSTADICFRRNGILAYIFSDHCSLLLTSVLVLLILSESKDLDFVLKPLIGLYEINDASTLNSAKGGFFIKFMPEILNALLKVLAFQQPLSAMTLWHTGWCLQKLLTINREGLSGDNIILFNTSYNLSRKRFLKELGGIWFDHIPDTLRSEWASCKRVLEESSQDKDPLFLLELGLHEQSTNGETSPYFAWQRMIDTVKDFILHIQLKTFISRGVLVENPLFNILGSPTSDSGRFHASDISSASFGSDVSLESGIPCSIAFSSSEIRDIYLIPVASGMTGKLLLTEKHPFRSRRGVVIAIAPLAGLSPRIDEDHPSWLCLRIREFYTSKGRQNRPNLSDHVPDGRWTLGFPNTKACESAKLTIMNEISKQRSAVEYILAPLLQYDLGLAETES</sequence>
<dbReference type="GO" id="GO:0005770">
    <property type="term" value="C:late endosome"/>
    <property type="evidence" value="ECO:0007669"/>
    <property type="project" value="TreeGrafter"/>
</dbReference>
<dbReference type="Proteomes" id="UP000634136">
    <property type="component" value="Unassembled WGS sequence"/>
</dbReference>
<dbReference type="InterPro" id="IPR039272">
    <property type="entry name" value="CLEC16A/TT9"/>
</dbReference>
<evidence type="ECO:0000256" key="1">
    <source>
        <dbReference type="ARBA" id="ARBA00023006"/>
    </source>
</evidence>
<dbReference type="PANTHER" id="PTHR21481:SF0">
    <property type="entry name" value="PROTEIN CLEC16A"/>
    <property type="match status" value="1"/>
</dbReference>
<dbReference type="GO" id="GO:0007034">
    <property type="term" value="P:vacuolar transport"/>
    <property type="evidence" value="ECO:0007669"/>
    <property type="project" value="TreeGrafter"/>
</dbReference>
<keyword evidence="4" id="KW-1185">Reference proteome</keyword>
<accession>A0A834SIH9</accession>
<dbReference type="Pfam" id="PF09758">
    <property type="entry name" value="FPL"/>
    <property type="match status" value="1"/>
</dbReference>
<reference evidence="3" key="1">
    <citation type="submission" date="2020-09" db="EMBL/GenBank/DDBJ databases">
        <title>Genome-Enabled Discovery of Anthraquinone Biosynthesis in Senna tora.</title>
        <authorList>
            <person name="Kang S.-H."/>
            <person name="Pandey R.P."/>
            <person name="Lee C.-M."/>
            <person name="Sim J.-S."/>
            <person name="Jeong J.-T."/>
            <person name="Choi B.-S."/>
            <person name="Jung M."/>
            <person name="Ginzburg D."/>
            <person name="Zhao K."/>
            <person name="Won S.Y."/>
            <person name="Oh T.-J."/>
            <person name="Yu Y."/>
            <person name="Kim N.-H."/>
            <person name="Lee O.R."/>
            <person name="Lee T.-H."/>
            <person name="Bashyal P."/>
            <person name="Kim T.-S."/>
            <person name="Lee W.-H."/>
            <person name="Kawkins C."/>
            <person name="Kim C.-K."/>
            <person name="Kim J.S."/>
            <person name="Ahn B.O."/>
            <person name="Rhee S.Y."/>
            <person name="Sohng J.K."/>
        </authorList>
    </citation>
    <scope>NUCLEOTIDE SEQUENCE</scope>
    <source>
        <tissue evidence="3">Leaf</tissue>
    </source>
</reference>
<dbReference type="GO" id="GO:1901096">
    <property type="term" value="P:regulation of autophagosome maturation"/>
    <property type="evidence" value="ECO:0007669"/>
    <property type="project" value="TreeGrafter"/>
</dbReference>
<feature type="domain" description="FPL" evidence="2">
    <location>
        <begin position="98"/>
        <end position="248"/>
    </location>
</feature>
<protein>
    <submittedName>
        <fullName evidence="3">Protein TRANSPARENT TESTA 9-like isoform X1</fullName>
    </submittedName>
</protein>
<name>A0A834SIH9_9FABA</name>
<comment type="caution">
    <text evidence="3">The sequence shown here is derived from an EMBL/GenBank/DDBJ whole genome shotgun (WGS) entry which is preliminary data.</text>
</comment>
<dbReference type="AlphaFoldDB" id="A0A834SIH9"/>
<dbReference type="PANTHER" id="PTHR21481">
    <property type="entry name" value="PROTEIN CLEC16A"/>
    <property type="match status" value="1"/>
</dbReference>
<dbReference type="GO" id="GO:0016197">
    <property type="term" value="P:endosomal transport"/>
    <property type="evidence" value="ECO:0007669"/>
    <property type="project" value="TreeGrafter"/>
</dbReference>
<keyword evidence="1" id="KW-0072">Autophagy</keyword>
<evidence type="ECO:0000259" key="2">
    <source>
        <dbReference type="Pfam" id="PF09758"/>
    </source>
</evidence>
<proteinExistence type="predicted"/>
<dbReference type="InterPro" id="IPR019155">
    <property type="entry name" value="CLEC16A/TT9_N"/>
</dbReference>
<dbReference type="OrthoDB" id="294052at2759"/>
<evidence type="ECO:0000313" key="3">
    <source>
        <dbReference type="EMBL" id="KAF7804241.1"/>
    </source>
</evidence>
<dbReference type="GO" id="GO:0005794">
    <property type="term" value="C:Golgi apparatus"/>
    <property type="evidence" value="ECO:0007669"/>
    <property type="project" value="TreeGrafter"/>
</dbReference>
<gene>
    <name evidence="3" type="ORF">G2W53_043352</name>
</gene>